<proteinExistence type="predicted"/>
<reference evidence="1 2" key="1">
    <citation type="submission" date="2019-03" db="EMBL/GenBank/DDBJ databases">
        <title>Genomic Encyclopedia of Type Strains, Phase IV (KMG-IV): sequencing the most valuable type-strain genomes for metagenomic binning, comparative biology and taxonomic classification.</title>
        <authorList>
            <person name="Goeker M."/>
        </authorList>
    </citation>
    <scope>NUCLEOTIDE SEQUENCE [LARGE SCALE GENOMIC DNA]</scope>
    <source>
        <strain evidence="1 2">DSM 28697</strain>
    </source>
</reference>
<comment type="caution">
    <text evidence="1">The sequence shown here is derived from an EMBL/GenBank/DDBJ whole genome shotgun (WGS) entry which is preliminary data.</text>
</comment>
<dbReference type="InterPro" id="IPR053205">
    <property type="entry name" value="GHMP_kinase_L-arabinokinase"/>
</dbReference>
<evidence type="ECO:0000313" key="1">
    <source>
        <dbReference type="EMBL" id="TDQ37740.1"/>
    </source>
</evidence>
<dbReference type="RefSeq" id="WP_133581199.1">
    <property type="nucleotide sequence ID" value="NZ_SNYJ01000012.1"/>
</dbReference>
<gene>
    <name evidence="1" type="ORF">EV213_112100</name>
</gene>
<dbReference type="EMBL" id="SNYJ01000012">
    <property type="protein sequence ID" value="TDQ37740.1"/>
    <property type="molecule type" value="Genomic_DNA"/>
</dbReference>
<dbReference type="OrthoDB" id="9776616at2"/>
<name>A0A4R6TVC6_9BACI</name>
<evidence type="ECO:0000313" key="2">
    <source>
        <dbReference type="Proteomes" id="UP000295632"/>
    </source>
</evidence>
<evidence type="ECO:0008006" key="3">
    <source>
        <dbReference type="Google" id="ProtNLM"/>
    </source>
</evidence>
<dbReference type="SUPFAM" id="SSF53756">
    <property type="entry name" value="UDP-Glycosyltransferase/glycogen phosphorylase"/>
    <property type="match status" value="1"/>
</dbReference>
<organism evidence="1 2">
    <name type="scientific">Aureibacillus halotolerans</name>
    <dbReference type="NCBI Taxonomy" id="1508390"/>
    <lineage>
        <taxon>Bacteria</taxon>
        <taxon>Bacillati</taxon>
        <taxon>Bacillota</taxon>
        <taxon>Bacilli</taxon>
        <taxon>Bacillales</taxon>
        <taxon>Bacillaceae</taxon>
        <taxon>Aureibacillus</taxon>
    </lineage>
</organism>
<dbReference type="PANTHER" id="PTHR38134">
    <property type="entry name" value="SLR1395 PROTEIN"/>
    <property type="match status" value="1"/>
</dbReference>
<accession>A0A4R6TVC6</accession>
<dbReference type="Proteomes" id="UP000295632">
    <property type="component" value="Unassembled WGS sequence"/>
</dbReference>
<keyword evidence="2" id="KW-1185">Reference proteome</keyword>
<sequence length="353" mass="40112">MPHFVYYLSENSEVHARRGAIIIDALLERSSQCTITVVHGNMLALLERQLGHWGERVSFRLYRDGLSYKYGKDGFTIDVVEMRETYMAFSEKFPELVEQEAAFLKEVGADVVISDIEAVAFPAAKDAGIRSIGISNFTWHTVYSDLVIEDAGVLADAYEQMDKWFVLAGGHREPAWGDRVNAGWFGAPTQEKRIKSLRKRWFGTHPNKQVVYVNFGELMRDQRLPEEWTKHKDTLFVVSSGFLTGSENIVPVPRKELHPQDYLAACDWAMTVPDWQTVSNAVLSHVPMRLLGHANAIDDVRLNTVCVNAEYGSTHLIESTQGINDIPFVAPHYKHREVTNRLKDIIDNILEYT</sequence>
<dbReference type="PANTHER" id="PTHR38134:SF2">
    <property type="entry name" value="GALACTOKINASE"/>
    <property type="match status" value="1"/>
</dbReference>
<protein>
    <recommendedName>
        <fullName evidence="3">Glycosyl transferase family 1</fullName>
    </recommendedName>
</protein>
<dbReference type="AlphaFoldDB" id="A0A4R6TVC6"/>